<dbReference type="EMBL" id="OA882166">
    <property type="protein sequence ID" value="CAD7273425.1"/>
    <property type="molecule type" value="Genomic_DNA"/>
</dbReference>
<dbReference type="GO" id="GO:0000470">
    <property type="term" value="P:maturation of LSU-rRNA"/>
    <property type="evidence" value="ECO:0007669"/>
    <property type="project" value="TreeGrafter"/>
</dbReference>
<feature type="compositionally biased region" description="Polar residues" evidence="3">
    <location>
        <begin position="13"/>
        <end position="36"/>
    </location>
</feature>
<evidence type="ECO:0000313" key="5">
    <source>
        <dbReference type="Proteomes" id="UP000678499"/>
    </source>
</evidence>
<dbReference type="GO" id="GO:0000460">
    <property type="term" value="P:maturation of 5.8S rRNA"/>
    <property type="evidence" value="ECO:0007669"/>
    <property type="project" value="TreeGrafter"/>
</dbReference>
<feature type="compositionally biased region" description="Basic and acidic residues" evidence="3">
    <location>
        <begin position="1"/>
        <end position="12"/>
    </location>
</feature>
<name>A0A7R9BG77_9CRUS</name>
<evidence type="ECO:0000256" key="2">
    <source>
        <dbReference type="ARBA" id="ARBA00017475"/>
    </source>
</evidence>
<dbReference type="PANTHER" id="PTHR13245">
    <property type="entry name" value="RRP15-LIKE PROTEIN"/>
    <property type="match status" value="1"/>
</dbReference>
<evidence type="ECO:0000256" key="3">
    <source>
        <dbReference type="SAM" id="MobiDB-lite"/>
    </source>
</evidence>
<protein>
    <recommendedName>
        <fullName evidence="2">RRP15-like protein</fullName>
    </recommendedName>
</protein>
<feature type="compositionally biased region" description="Basic and acidic residues" evidence="3">
    <location>
        <begin position="293"/>
        <end position="306"/>
    </location>
</feature>
<feature type="compositionally biased region" description="Basic residues" evidence="3">
    <location>
        <begin position="67"/>
        <end position="79"/>
    </location>
</feature>
<dbReference type="Pfam" id="PF07890">
    <property type="entry name" value="Rrp15p"/>
    <property type="match status" value="1"/>
</dbReference>
<dbReference type="EMBL" id="CAJPEX010000129">
    <property type="protein sequence ID" value="CAG0913577.1"/>
    <property type="molecule type" value="Genomic_DNA"/>
</dbReference>
<feature type="region of interest" description="Disordered" evidence="3">
    <location>
        <begin position="161"/>
        <end position="213"/>
    </location>
</feature>
<organism evidence="4">
    <name type="scientific">Notodromas monacha</name>
    <dbReference type="NCBI Taxonomy" id="399045"/>
    <lineage>
        <taxon>Eukaryota</taxon>
        <taxon>Metazoa</taxon>
        <taxon>Ecdysozoa</taxon>
        <taxon>Arthropoda</taxon>
        <taxon>Crustacea</taxon>
        <taxon>Oligostraca</taxon>
        <taxon>Ostracoda</taxon>
        <taxon>Podocopa</taxon>
        <taxon>Podocopida</taxon>
        <taxon>Cypridocopina</taxon>
        <taxon>Cypridoidea</taxon>
        <taxon>Cyprididae</taxon>
        <taxon>Notodromas</taxon>
    </lineage>
</organism>
<dbReference type="OrthoDB" id="20949at2759"/>
<dbReference type="GO" id="GO:0030687">
    <property type="term" value="C:preribosome, large subunit precursor"/>
    <property type="evidence" value="ECO:0007669"/>
    <property type="project" value="TreeGrafter"/>
</dbReference>
<dbReference type="SUPFAM" id="SSF47113">
    <property type="entry name" value="Histone-fold"/>
    <property type="match status" value="1"/>
</dbReference>
<feature type="region of interest" description="Disordered" evidence="3">
    <location>
        <begin position="1"/>
        <end position="79"/>
    </location>
</feature>
<dbReference type="InterPro" id="IPR012459">
    <property type="entry name" value="Rrp15"/>
</dbReference>
<dbReference type="Gene3D" id="1.10.20.10">
    <property type="entry name" value="Histone, subunit A"/>
    <property type="match status" value="1"/>
</dbReference>
<reference evidence="4" key="1">
    <citation type="submission" date="2020-11" db="EMBL/GenBank/DDBJ databases">
        <authorList>
            <person name="Tran Van P."/>
        </authorList>
    </citation>
    <scope>NUCLEOTIDE SEQUENCE</scope>
</reference>
<evidence type="ECO:0000256" key="1">
    <source>
        <dbReference type="ARBA" id="ARBA00007462"/>
    </source>
</evidence>
<comment type="similarity">
    <text evidence="1">Belongs to the RRP15 family.</text>
</comment>
<dbReference type="AlphaFoldDB" id="A0A7R9BG77"/>
<proteinExistence type="inferred from homology"/>
<keyword evidence="5" id="KW-1185">Reference proteome</keyword>
<feature type="compositionally biased region" description="Basic and acidic residues" evidence="3">
    <location>
        <begin position="37"/>
        <end position="62"/>
    </location>
</feature>
<feature type="compositionally biased region" description="Basic and acidic residues" evidence="3">
    <location>
        <begin position="172"/>
        <end position="213"/>
    </location>
</feature>
<sequence length="314" mass="36306">MARRPASSDKRTTFQPISSSTPFQRNARRLTTSQSRFLEEHPSPQERDVNRSPQRRRPENTEASRSQSRRKSKPLKRPGVKLLREIAALQKSDRPMIPLLPFCRVVRDVANEISPESVMTRGETDPLVVEDNDASLRGGNPAWADAMQKILSVEVKKQDPILSKKPKKHHQLKEEDSLNVDAKSKDDEDKTKLSKNRWNDMNRVKPSPLDRDRERRYVKIATKGVVQLFNAVEQHQKRTRKEVNSSLLESRRDKKLAECGQGMFMEMLNRQKVKKEEISSEDETSPKKWKVLSGERKSSVRLKDWNSDDDDDSN</sequence>
<feature type="region of interest" description="Disordered" evidence="3">
    <location>
        <begin position="271"/>
        <end position="314"/>
    </location>
</feature>
<gene>
    <name evidence="4" type="ORF">NMOB1V02_LOCUS1315</name>
</gene>
<dbReference type="Proteomes" id="UP000678499">
    <property type="component" value="Unassembled WGS sequence"/>
</dbReference>
<dbReference type="PANTHER" id="PTHR13245:SF14">
    <property type="entry name" value="RRP15-LIKE PROTEIN"/>
    <property type="match status" value="1"/>
</dbReference>
<accession>A0A7R9BG77</accession>
<dbReference type="GO" id="GO:0046982">
    <property type="term" value="F:protein heterodimerization activity"/>
    <property type="evidence" value="ECO:0007669"/>
    <property type="project" value="InterPro"/>
</dbReference>
<dbReference type="InterPro" id="IPR009072">
    <property type="entry name" value="Histone-fold"/>
</dbReference>
<evidence type="ECO:0000313" key="4">
    <source>
        <dbReference type="EMBL" id="CAD7273425.1"/>
    </source>
</evidence>